<name>A0A0B7BHX3_9EUPU</name>
<feature type="region of interest" description="Disordered" evidence="1">
    <location>
        <begin position="739"/>
        <end position="850"/>
    </location>
</feature>
<accession>A0A0B7BHX3</accession>
<feature type="compositionally biased region" description="Basic and acidic residues" evidence="1">
    <location>
        <begin position="552"/>
        <end position="562"/>
    </location>
</feature>
<reference evidence="2" key="1">
    <citation type="submission" date="2014-12" db="EMBL/GenBank/DDBJ databases">
        <title>Insight into the proteome of Arion vulgaris.</title>
        <authorList>
            <person name="Aradska J."/>
            <person name="Bulat T."/>
            <person name="Smidak R."/>
            <person name="Sarate P."/>
            <person name="Gangsoo J."/>
            <person name="Sialana F."/>
            <person name="Bilban M."/>
            <person name="Lubec G."/>
        </authorList>
    </citation>
    <scope>NUCLEOTIDE SEQUENCE</scope>
    <source>
        <tissue evidence="2">Skin</tissue>
    </source>
</reference>
<feature type="region of interest" description="Disordered" evidence="1">
    <location>
        <begin position="1"/>
        <end position="70"/>
    </location>
</feature>
<feature type="compositionally biased region" description="Polar residues" evidence="1">
    <location>
        <begin position="746"/>
        <end position="755"/>
    </location>
</feature>
<evidence type="ECO:0000313" key="2">
    <source>
        <dbReference type="EMBL" id="CEK92462.1"/>
    </source>
</evidence>
<feature type="compositionally biased region" description="Basic residues" evidence="1">
    <location>
        <begin position="105"/>
        <end position="115"/>
    </location>
</feature>
<feature type="compositionally biased region" description="Basic and acidic residues" evidence="1">
    <location>
        <begin position="757"/>
        <end position="768"/>
    </location>
</feature>
<sequence length="850" mass="95774">RKTRMSSGGDEPNDDDSVFEKRNENDESRSPREFSKHSAKTEEHLHRVRRNLTNASDIPSSGEVMYKNDERDLRSRQALVNANKIPESSGINVQDKQKYAGFVRRTGRGTKKSHPMKSISINDSGIDDEHQDQKSEDSVTESKNTSSPIVASQHGINSEKDIKDFDSLIRGNHITVNMDDSDDKEPTATKKGIFNLFSCVGGKGLGALKRIERYKKKRSTAYYEEGEKRKIKKMSRRKSKEENKLYYFEESENDLEKSHNADQSTEDLDETVSESLIQATPTMPYVKPIKLLFSSHTSDSSLIGTTPFQPSKPLSTFIDPAEALASLEGEANSNDDDDDSQQWNNRGRTHLTEESNMSMNSFTSFQRPNTTVSSTKSYISMCDRRKRTKLKDSATVIDQNDSAKQNIVEKVEIQSVTKEPAELKPGHYSHDKELEQNWQLKGADFIIPSQSSDHASSIQNVEDMETDLNSKLHQMSEITLNDSVAELSPKQFTADKHFEILPSSANDVTFPVALKRSDSSDECSSFHLNSSAPAYFSTDHQQTLEQSPGFDTSHDQVDGLNESHHYDLSDDESASFGSAELLHKVHHRTVSFDDRFHPIQRHISEISVGSESTISRPRSTSSVSNPLIYEPWRVKADRKKRSMSISEMVYAKGVPRPARTHSFGEIYNSTVASSVARRRARTRHSGDITSRMYQPRQYNRSHTSLGNTSFGSGRPSRLQSFSGFDHSVRNEDASITAVTVKRSESARQPSHNSYFVQERDTKNEERARLSQVQKLRDELDEEKPASPLKSDTMKSTDSASGGETLEERSSKEGSPTKEQPSQTKEKKKKKKFRIPSFSKKKSKESKESAA</sequence>
<feature type="region of interest" description="Disordered" evidence="1">
    <location>
        <begin position="251"/>
        <end position="271"/>
    </location>
</feature>
<feature type="compositionally biased region" description="Basic and acidic residues" evidence="1">
    <location>
        <begin position="18"/>
        <end position="45"/>
    </location>
</feature>
<dbReference type="EMBL" id="HACG01045597">
    <property type="protein sequence ID" value="CEK92462.1"/>
    <property type="molecule type" value="Transcribed_RNA"/>
</dbReference>
<dbReference type="EMBL" id="HACG01045610">
    <property type="protein sequence ID" value="CEK92475.1"/>
    <property type="molecule type" value="Transcribed_RNA"/>
</dbReference>
<feature type="region of interest" description="Disordered" evidence="1">
    <location>
        <begin position="676"/>
        <end position="725"/>
    </location>
</feature>
<feature type="compositionally biased region" description="Basic and acidic residues" evidence="1">
    <location>
        <begin position="127"/>
        <end position="137"/>
    </location>
</feature>
<evidence type="ECO:0000313" key="3">
    <source>
        <dbReference type="EMBL" id="CEK92475.1"/>
    </source>
</evidence>
<feature type="compositionally biased region" description="Polar residues" evidence="1">
    <location>
        <begin position="141"/>
        <end position="156"/>
    </location>
</feature>
<feature type="compositionally biased region" description="Basic and acidic residues" evidence="1">
    <location>
        <begin position="805"/>
        <end position="815"/>
    </location>
</feature>
<feature type="region of interest" description="Disordered" evidence="1">
    <location>
        <begin position="541"/>
        <end position="562"/>
    </location>
</feature>
<feature type="compositionally biased region" description="Polar residues" evidence="1">
    <location>
        <begin position="687"/>
        <end position="722"/>
    </location>
</feature>
<protein>
    <submittedName>
        <fullName evidence="2">Uncharacterized protein</fullName>
    </submittedName>
</protein>
<dbReference type="AlphaFoldDB" id="A0A0B7BHX3"/>
<feature type="region of interest" description="Disordered" evidence="1">
    <location>
        <begin position="103"/>
        <end position="163"/>
    </location>
</feature>
<feature type="non-terminal residue" evidence="2">
    <location>
        <position position="1"/>
    </location>
</feature>
<organism evidence="2">
    <name type="scientific">Arion vulgaris</name>
    <dbReference type="NCBI Taxonomy" id="1028688"/>
    <lineage>
        <taxon>Eukaryota</taxon>
        <taxon>Metazoa</taxon>
        <taxon>Spiralia</taxon>
        <taxon>Lophotrochozoa</taxon>
        <taxon>Mollusca</taxon>
        <taxon>Gastropoda</taxon>
        <taxon>Heterobranchia</taxon>
        <taxon>Euthyneura</taxon>
        <taxon>Panpulmonata</taxon>
        <taxon>Eupulmonata</taxon>
        <taxon>Stylommatophora</taxon>
        <taxon>Helicina</taxon>
        <taxon>Arionoidea</taxon>
        <taxon>Arionidae</taxon>
        <taxon>Arion</taxon>
    </lineage>
</organism>
<feature type="compositionally biased region" description="Polar residues" evidence="1">
    <location>
        <begin position="541"/>
        <end position="550"/>
    </location>
</feature>
<proteinExistence type="predicted"/>
<gene>
    <name evidence="2" type="primary">ORF188373</name>
    <name evidence="3" type="synonym">ORF188465</name>
</gene>
<evidence type="ECO:0000256" key="1">
    <source>
        <dbReference type="SAM" id="MobiDB-lite"/>
    </source>
</evidence>
<feature type="compositionally biased region" description="Basic residues" evidence="1">
    <location>
        <begin position="825"/>
        <end position="843"/>
    </location>
</feature>